<dbReference type="GO" id="GO:0006508">
    <property type="term" value="P:proteolysis"/>
    <property type="evidence" value="ECO:0007669"/>
    <property type="project" value="UniProtKB-KW"/>
</dbReference>
<dbReference type="RefSeq" id="WP_093115190.1">
    <property type="nucleotide sequence ID" value="NZ_FNWJ01000001.1"/>
</dbReference>
<evidence type="ECO:0000256" key="1">
    <source>
        <dbReference type="ARBA" id="ARBA00009179"/>
    </source>
</evidence>
<evidence type="ECO:0000256" key="3">
    <source>
        <dbReference type="ARBA" id="ARBA00022801"/>
    </source>
</evidence>
<evidence type="ECO:0000313" key="8">
    <source>
        <dbReference type="Proteomes" id="UP000222056"/>
    </source>
</evidence>
<sequence>MTALRFLSALASLLVALAAGIWLGGHPETLPSPVRRALVADDRALRAEIIDTILDHYYRPISRARLERGSLDGIVNTLRDPYSHYFSPDEARRLRESVEGRFQGVGMSVFRTRRGLRVMRVFPRSPAARGGIRAGDLIVAVDGRSIAGLSAEQATALIKGPAGTRVRLTVERADGRRRTLSLVRREIKVPLVESQLDRVRAIPVGVVRLAGFSDGAHGQVARAVKNLQKRGARAFVLDLRGNGGGLLSEAVLVSSVFLRGGEVVAVKGRGEPTQVRRATGDPVAPTAPLVVLVDRASASASEIVAGALRARRRAELVGTRTFGKGVVQELFQLSNGGVLDITVAFYELPDGRRIGRGGLRPDVAARDDPRTRADEALRRALAVAAARASR</sequence>
<evidence type="ECO:0000256" key="2">
    <source>
        <dbReference type="ARBA" id="ARBA00022670"/>
    </source>
</evidence>
<evidence type="ECO:0000256" key="4">
    <source>
        <dbReference type="ARBA" id="ARBA00022825"/>
    </source>
</evidence>
<dbReference type="Proteomes" id="UP000222056">
    <property type="component" value="Unassembled WGS sequence"/>
</dbReference>
<dbReference type="PANTHER" id="PTHR32060:SF30">
    <property type="entry name" value="CARBOXY-TERMINAL PROCESSING PROTEASE CTPA"/>
    <property type="match status" value="1"/>
</dbReference>
<dbReference type="GO" id="GO:0004175">
    <property type="term" value="F:endopeptidase activity"/>
    <property type="evidence" value="ECO:0007669"/>
    <property type="project" value="TreeGrafter"/>
</dbReference>
<dbReference type="NCBIfam" id="TIGR00225">
    <property type="entry name" value="prc"/>
    <property type="match status" value="1"/>
</dbReference>
<protein>
    <submittedName>
        <fullName evidence="7">Carboxyl-terminal processing protease</fullName>
    </submittedName>
</protein>
<dbReference type="OrthoDB" id="9812068at2"/>
<dbReference type="PANTHER" id="PTHR32060">
    <property type="entry name" value="TAIL-SPECIFIC PROTEASE"/>
    <property type="match status" value="1"/>
</dbReference>
<dbReference type="InterPro" id="IPR029045">
    <property type="entry name" value="ClpP/crotonase-like_dom_sf"/>
</dbReference>
<dbReference type="AlphaFoldDB" id="A0A1H6FHA2"/>
<dbReference type="GO" id="GO:0030288">
    <property type="term" value="C:outer membrane-bounded periplasmic space"/>
    <property type="evidence" value="ECO:0007669"/>
    <property type="project" value="TreeGrafter"/>
</dbReference>
<organism evidence="7 8">
    <name type="scientific">Thermoleophilum album</name>
    <dbReference type="NCBI Taxonomy" id="29539"/>
    <lineage>
        <taxon>Bacteria</taxon>
        <taxon>Bacillati</taxon>
        <taxon>Actinomycetota</taxon>
        <taxon>Thermoleophilia</taxon>
        <taxon>Thermoleophilales</taxon>
        <taxon>Thermoleophilaceae</taxon>
        <taxon>Thermoleophilum</taxon>
    </lineage>
</organism>
<evidence type="ECO:0000259" key="6">
    <source>
        <dbReference type="PROSITE" id="PS50106"/>
    </source>
</evidence>
<name>A0A1H6FHA2_THEAL</name>
<feature type="domain" description="PDZ" evidence="6">
    <location>
        <begin position="91"/>
        <end position="159"/>
    </location>
</feature>
<dbReference type="Gene3D" id="2.30.42.10">
    <property type="match status" value="1"/>
</dbReference>
<dbReference type="STRING" id="29539.SAMN02745716_0076"/>
<dbReference type="InterPro" id="IPR001478">
    <property type="entry name" value="PDZ"/>
</dbReference>
<dbReference type="Pfam" id="PF17820">
    <property type="entry name" value="PDZ_6"/>
    <property type="match status" value="1"/>
</dbReference>
<dbReference type="CDD" id="cd06782">
    <property type="entry name" value="cpPDZ_CPP-like"/>
    <property type="match status" value="1"/>
</dbReference>
<keyword evidence="8" id="KW-1185">Reference proteome</keyword>
<dbReference type="SMART" id="SM00245">
    <property type="entry name" value="TSPc"/>
    <property type="match status" value="1"/>
</dbReference>
<keyword evidence="3 5" id="KW-0378">Hydrolase</keyword>
<dbReference type="CDD" id="cd07560">
    <property type="entry name" value="Peptidase_S41_CPP"/>
    <property type="match status" value="1"/>
</dbReference>
<keyword evidence="2 5" id="KW-0645">Protease</keyword>
<dbReference type="Pfam" id="PF03572">
    <property type="entry name" value="Peptidase_S41"/>
    <property type="match status" value="1"/>
</dbReference>
<dbReference type="InterPro" id="IPR004447">
    <property type="entry name" value="Peptidase_S41A"/>
</dbReference>
<gene>
    <name evidence="7" type="ORF">SAMN02745716_0076</name>
</gene>
<accession>A0A1H6FHA2</accession>
<dbReference type="GO" id="GO:0007165">
    <property type="term" value="P:signal transduction"/>
    <property type="evidence" value="ECO:0007669"/>
    <property type="project" value="TreeGrafter"/>
</dbReference>
<keyword evidence="4 5" id="KW-0720">Serine protease</keyword>
<dbReference type="SUPFAM" id="SSF50156">
    <property type="entry name" value="PDZ domain-like"/>
    <property type="match status" value="1"/>
</dbReference>
<dbReference type="GO" id="GO:0008236">
    <property type="term" value="F:serine-type peptidase activity"/>
    <property type="evidence" value="ECO:0007669"/>
    <property type="project" value="UniProtKB-KW"/>
</dbReference>
<reference evidence="8" key="1">
    <citation type="submission" date="2016-10" db="EMBL/GenBank/DDBJ databases">
        <authorList>
            <person name="Varghese N."/>
            <person name="Submissions S."/>
        </authorList>
    </citation>
    <scope>NUCLEOTIDE SEQUENCE [LARGE SCALE GENOMIC DNA]</scope>
    <source>
        <strain evidence="8">ATCC 35263</strain>
    </source>
</reference>
<dbReference type="InterPro" id="IPR036034">
    <property type="entry name" value="PDZ_sf"/>
</dbReference>
<proteinExistence type="inferred from homology"/>
<dbReference type="Gene3D" id="3.90.226.10">
    <property type="entry name" value="2-enoyl-CoA Hydratase, Chain A, domain 1"/>
    <property type="match status" value="1"/>
</dbReference>
<evidence type="ECO:0000256" key="5">
    <source>
        <dbReference type="RuleBase" id="RU004404"/>
    </source>
</evidence>
<comment type="similarity">
    <text evidence="1 5">Belongs to the peptidase S41A family.</text>
</comment>
<dbReference type="SMART" id="SM00228">
    <property type="entry name" value="PDZ"/>
    <property type="match status" value="1"/>
</dbReference>
<evidence type="ECO:0000313" key="7">
    <source>
        <dbReference type="EMBL" id="SEH10229.1"/>
    </source>
</evidence>
<dbReference type="SUPFAM" id="SSF52096">
    <property type="entry name" value="ClpP/crotonase"/>
    <property type="match status" value="1"/>
</dbReference>
<dbReference type="InterPro" id="IPR005151">
    <property type="entry name" value="Tail-specific_protease"/>
</dbReference>
<dbReference type="InterPro" id="IPR041489">
    <property type="entry name" value="PDZ_6"/>
</dbReference>
<dbReference type="EMBL" id="FNWJ01000001">
    <property type="protein sequence ID" value="SEH10229.1"/>
    <property type="molecule type" value="Genomic_DNA"/>
</dbReference>
<dbReference type="PROSITE" id="PS50106">
    <property type="entry name" value="PDZ"/>
    <property type="match status" value="1"/>
</dbReference>
<dbReference type="Gene3D" id="3.30.750.44">
    <property type="match status" value="1"/>
</dbReference>